<accession>A0A830C748</accession>
<keyword evidence="3" id="KW-1185">Reference proteome</keyword>
<organism evidence="2 3">
    <name type="scientific">Phtheirospermum japonicum</name>
    <dbReference type="NCBI Taxonomy" id="374723"/>
    <lineage>
        <taxon>Eukaryota</taxon>
        <taxon>Viridiplantae</taxon>
        <taxon>Streptophyta</taxon>
        <taxon>Embryophyta</taxon>
        <taxon>Tracheophyta</taxon>
        <taxon>Spermatophyta</taxon>
        <taxon>Magnoliopsida</taxon>
        <taxon>eudicotyledons</taxon>
        <taxon>Gunneridae</taxon>
        <taxon>Pentapetalae</taxon>
        <taxon>asterids</taxon>
        <taxon>lamiids</taxon>
        <taxon>Lamiales</taxon>
        <taxon>Orobanchaceae</taxon>
        <taxon>Orobanchaceae incertae sedis</taxon>
        <taxon>Phtheirospermum</taxon>
    </lineage>
</organism>
<protein>
    <submittedName>
        <fullName evidence="2">Survival of motor neuron-related-splicing factor 30</fullName>
    </submittedName>
</protein>
<evidence type="ECO:0000313" key="2">
    <source>
        <dbReference type="EMBL" id="GFP95069.1"/>
    </source>
</evidence>
<evidence type="ECO:0000256" key="1">
    <source>
        <dbReference type="SAM" id="MobiDB-lite"/>
    </source>
</evidence>
<dbReference type="OrthoDB" id="79171at2759"/>
<comment type="caution">
    <text evidence="2">The sequence shown here is derived from an EMBL/GenBank/DDBJ whole genome shotgun (WGS) entry which is preliminary data.</text>
</comment>
<reference evidence="2" key="1">
    <citation type="submission" date="2020-07" db="EMBL/GenBank/DDBJ databases">
        <title>Ethylene signaling mediates host invasion by parasitic plants.</title>
        <authorList>
            <person name="Yoshida S."/>
        </authorList>
    </citation>
    <scope>NUCLEOTIDE SEQUENCE</scope>
    <source>
        <strain evidence="2">Okayama</strain>
    </source>
</reference>
<proteinExistence type="predicted"/>
<feature type="region of interest" description="Disordered" evidence="1">
    <location>
        <begin position="63"/>
        <end position="84"/>
    </location>
</feature>
<evidence type="ECO:0000313" key="3">
    <source>
        <dbReference type="Proteomes" id="UP000653305"/>
    </source>
</evidence>
<dbReference type="EMBL" id="BMAC01000374">
    <property type="protein sequence ID" value="GFP95069.1"/>
    <property type="molecule type" value="Genomic_DNA"/>
</dbReference>
<dbReference type="Proteomes" id="UP000653305">
    <property type="component" value="Unassembled WGS sequence"/>
</dbReference>
<sequence length="110" mass="12178">MESGEGEDVNIEELASNLSTYKDQLQQVRKLLKDEPNNSEYLDMAKELAEVIELTEELLATARQSDSSVPLTGTIGEASPNPHLPESSLHFGVLPKLMTMIVVFYIDLLS</sequence>
<gene>
    <name evidence="2" type="ORF">PHJA_001651300</name>
</gene>
<name>A0A830C748_9LAMI</name>
<dbReference type="AlphaFoldDB" id="A0A830C748"/>